<evidence type="ECO:0000313" key="2">
    <source>
        <dbReference type="Proteomes" id="UP000266389"/>
    </source>
</evidence>
<proteinExistence type="predicted"/>
<evidence type="ECO:0000313" key="1">
    <source>
        <dbReference type="EMBL" id="RFM22769.1"/>
    </source>
</evidence>
<protein>
    <recommendedName>
        <fullName evidence="3">DUF169 domain-containing protein</fullName>
    </recommendedName>
</protein>
<comment type="caution">
    <text evidence="1">The sequence shown here is derived from an EMBL/GenBank/DDBJ whole genome shotgun (WGS) entry which is preliminary data.</text>
</comment>
<dbReference type="PANTHER" id="PTHR37954:SF3">
    <property type="entry name" value="DUF169 DOMAIN-CONTAINING PROTEIN"/>
    <property type="match status" value="1"/>
</dbReference>
<dbReference type="Proteomes" id="UP000266389">
    <property type="component" value="Unassembled WGS sequence"/>
</dbReference>
<dbReference type="AlphaFoldDB" id="A0A395LVK9"/>
<dbReference type="Pfam" id="PF02596">
    <property type="entry name" value="DUF169"/>
    <property type="match status" value="1"/>
</dbReference>
<evidence type="ECO:0008006" key="3">
    <source>
        <dbReference type="Google" id="ProtNLM"/>
    </source>
</evidence>
<dbReference type="PANTHER" id="PTHR37954">
    <property type="entry name" value="BLL4979 PROTEIN"/>
    <property type="match status" value="1"/>
</dbReference>
<dbReference type="InterPro" id="IPR003748">
    <property type="entry name" value="DUF169"/>
</dbReference>
<sequence length="251" mass="28159">MDSLQDDSLSSTLATQRELAQKIRDFTGIERDFVALKFCTTLDDIPPGVQRYKGKGIYCGMWKEVSNYAAPFYTVPDDHICAGGVSYTGMGQKALPPQLEEIGWSMLIGEGKIYYSRESVTKCQESVPYSFKKAKYFAATVMGRLEEVPKPDVVLFFCNARQLEWLCHAYSFESGELVQGLAGLSLCALVVPHPYISQKPIFSPGDLSGRELARMSDGEMCIAFPFKDIPMLAQNLYRIKKFEDLPKSLLR</sequence>
<accession>A0A395LVK9</accession>
<gene>
    <name evidence="1" type="ORF">D0433_14560</name>
</gene>
<name>A0A395LVK9_9BACT</name>
<dbReference type="EMBL" id="PHFL01000077">
    <property type="protein sequence ID" value="RFM22769.1"/>
    <property type="molecule type" value="Genomic_DNA"/>
</dbReference>
<reference evidence="1 2" key="1">
    <citation type="journal article" date="2011" name="ISME J.">
        <title>Community ecology of hot spring cyanobacterial mats: predominant populations and their functional potential.</title>
        <authorList>
            <person name="Klatt C.G."/>
            <person name="Wood J.M."/>
            <person name="Rusch D.B."/>
            <person name="Bateson M.M."/>
            <person name="Hamamura N."/>
            <person name="Heidelberg J.F."/>
            <person name="Grossman A.R."/>
            <person name="Bhaya D."/>
            <person name="Cohan F.M."/>
            <person name="Kuhl M."/>
            <person name="Bryant D.A."/>
            <person name="Ward D.M."/>
        </authorList>
    </citation>
    <scope>NUCLEOTIDE SEQUENCE [LARGE SCALE GENOMIC DNA]</scope>
    <source>
        <strain evidence="1">OS</strain>
    </source>
</reference>
<organism evidence="1 2">
    <name type="scientific">Candidatus Thermochlorobacter aerophilus</name>
    <dbReference type="NCBI Taxonomy" id="1868324"/>
    <lineage>
        <taxon>Bacteria</taxon>
        <taxon>Pseudomonadati</taxon>
        <taxon>Chlorobiota</taxon>
        <taxon>Chlorobiia</taxon>
        <taxon>Chlorobiales</taxon>
        <taxon>Candidatus Thermochlorobacteriaceae</taxon>
        <taxon>Candidatus Thermochlorobacter</taxon>
    </lineage>
</organism>